<sequence>MTGRTPFSELRARMSPASQARATAKSGLLEQEMALAELRRAMKLSQEEIAAALNINQASVARMEKRTDMYIGTLRRFVQAMGGELDIIARFPDRQIRIDQFRDLAAPEG</sequence>
<gene>
    <name evidence="4" type="ORF">GU927_009110</name>
</gene>
<dbReference type="InterPro" id="IPR010982">
    <property type="entry name" value="Lambda_DNA-bd_dom_sf"/>
</dbReference>
<accession>A0ABS6J564</accession>
<keyword evidence="5" id="KW-1185">Reference proteome</keyword>
<evidence type="ECO:0000256" key="1">
    <source>
        <dbReference type="SAM" id="Coils"/>
    </source>
</evidence>
<feature type="domain" description="HTH cro/C1-type" evidence="3">
    <location>
        <begin position="35"/>
        <end position="88"/>
    </location>
</feature>
<proteinExistence type="predicted"/>
<protein>
    <submittedName>
        <fullName evidence="4">Helix-turn-helix domain-containing protein</fullName>
    </submittedName>
</protein>
<feature type="coiled-coil region" evidence="1">
    <location>
        <begin position="28"/>
        <end position="55"/>
    </location>
</feature>
<dbReference type="EMBL" id="JAAATX020000005">
    <property type="protein sequence ID" value="MBU9698009.1"/>
    <property type="molecule type" value="Genomic_DNA"/>
</dbReference>
<organism evidence="4 5">
    <name type="scientific">Paragemmobacter amnigenus</name>
    <dbReference type="NCBI Taxonomy" id="2852097"/>
    <lineage>
        <taxon>Bacteria</taxon>
        <taxon>Pseudomonadati</taxon>
        <taxon>Pseudomonadota</taxon>
        <taxon>Alphaproteobacteria</taxon>
        <taxon>Rhodobacterales</taxon>
        <taxon>Paracoccaceae</taxon>
        <taxon>Paragemmobacter</taxon>
    </lineage>
</organism>
<dbReference type="InterPro" id="IPR039554">
    <property type="entry name" value="HigA2-like_HTH"/>
</dbReference>
<name>A0ABS6J564_9RHOB</name>
<evidence type="ECO:0000259" key="3">
    <source>
        <dbReference type="PROSITE" id="PS50943"/>
    </source>
</evidence>
<reference evidence="4 5" key="1">
    <citation type="submission" date="2021-06" db="EMBL/GenBank/DDBJ databases">
        <title>Rhodobacteraceae bacterium strain HSP-20.</title>
        <authorList>
            <person name="Chen W.-M."/>
        </authorList>
    </citation>
    <scope>NUCLEOTIDE SEQUENCE [LARGE SCALE GENOMIC DNA]</scope>
    <source>
        <strain evidence="4 5">HSP-20</strain>
    </source>
</reference>
<evidence type="ECO:0000313" key="4">
    <source>
        <dbReference type="EMBL" id="MBU9698009.1"/>
    </source>
</evidence>
<dbReference type="Pfam" id="PF13744">
    <property type="entry name" value="HTH_37"/>
    <property type="match status" value="1"/>
</dbReference>
<comment type="caution">
    <text evidence="4">The sequence shown here is derived from an EMBL/GenBank/DDBJ whole genome shotgun (WGS) entry which is preliminary data.</text>
</comment>
<dbReference type="Gene3D" id="1.10.260.40">
    <property type="entry name" value="lambda repressor-like DNA-binding domains"/>
    <property type="match status" value="1"/>
</dbReference>
<evidence type="ECO:0000256" key="2">
    <source>
        <dbReference type="SAM" id="MobiDB-lite"/>
    </source>
</evidence>
<evidence type="ECO:0000313" key="5">
    <source>
        <dbReference type="Proteomes" id="UP000731907"/>
    </source>
</evidence>
<dbReference type="InterPro" id="IPR001387">
    <property type="entry name" value="Cro/C1-type_HTH"/>
</dbReference>
<dbReference type="SUPFAM" id="SSF47413">
    <property type="entry name" value="lambda repressor-like DNA-binding domains"/>
    <property type="match status" value="1"/>
</dbReference>
<dbReference type="RefSeq" id="WP_161762127.1">
    <property type="nucleotide sequence ID" value="NZ_JAAATX020000005.1"/>
</dbReference>
<dbReference type="SMART" id="SM00530">
    <property type="entry name" value="HTH_XRE"/>
    <property type="match status" value="1"/>
</dbReference>
<dbReference type="CDD" id="cd00093">
    <property type="entry name" value="HTH_XRE"/>
    <property type="match status" value="1"/>
</dbReference>
<keyword evidence="1" id="KW-0175">Coiled coil</keyword>
<dbReference type="PROSITE" id="PS50943">
    <property type="entry name" value="HTH_CROC1"/>
    <property type="match status" value="1"/>
</dbReference>
<dbReference type="Proteomes" id="UP000731907">
    <property type="component" value="Unassembled WGS sequence"/>
</dbReference>
<feature type="region of interest" description="Disordered" evidence="2">
    <location>
        <begin position="1"/>
        <end position="25"/>
    </location>
</feature>